<protein>
    <submittedName>
        <fullName evidence="1">Uncharacterized protein</fullName>
    </submittedName>
</protein>
<organism evidence="1">
    <name type="scientific">Leptospirillum ferriphilum</name>
    <dbReference type="NCBI Taxonomy" id="178606"/>
    <lineage>
        <taxon>Bacteria</taxon>
        <taxon>Pseudomonadati</taxon>
        <taxon>Nitrospirota</taxon>
        <taxon>Nitrospiria</taxon>
        <taxon>Nitrospirales</taxon>
        <taxon>Nitrospiraceae</taxon>
        <taxon>Leptospirillum</taxon>
    </lineage>
</organism>
<accession>A0A2I2MFJ8</accession>
<dbReference type="EMBL" id="LT966316">
    <property type="protein sequence ID" value="SOU92487.1"/>
    <property type="molecule type" value="Genomic_DNA"/>
</dbReference>
<reference evidence="1" key="1">
    <citation type="submission" date="2017-12" db="EMBL/GenBank/DDBJ databases">
        <authorList>
            <consortium name="SysMetEx"/>
        </authorList>
    </citation>
    <scope>NUCLEOTIDE SEQUENCE</scope>
    <source>
        <strain evidence="1">Pb_238</strain>
    </source>
</reference>
<dbReference type="RefSeq" id="WP_152559045.1">
    <property type="nucleotide sequence ID" value="NZ_JPGK01000005.1"/>
</dbReference>
<proteinExistence type="predicted"/>
<sequence>MLIAITFSVSQSIARPIAETHAAKSPGTERVAQKMAAGTVPIGRVSTGLPVLDHFFTQTEYYVEHPGQFLAPIIPYIRSGWQMAVVAHESVLHFMNVACGNLTTKPQCFGDSKQNKK</sequence>
<gene>
    <name evidence="1" type="ORF">LFTS_01114</name>
</gene>
<dbReference type="AlphaFoldDB" id="A0A2I2MFJ8"/>
<evidence type="ECO:0000313" key="1">
    <source>
        <dbReference type="EMBL" id="SOU92487.1"/>
    </source>
</evidence>
<name>A0A2I2MFJ8_9BACT</name>